<keyword evidence="3" id="KW-0456">Lyase</keyword>
<accession>A0A9P0LM93</accession>
<dbReference type="GO" id="GO:0006751">
    <property type="term" value="P:glutathione catabolic process"/>
    <property type="evidence" value="ECO:0007669"/>
    <property type="project" value="InterPro"/>
</dbReference>
<dbReference type="InterPro" id="IPR036568">
    <property type="entry name" value="GGCT-like_sf"/>
</dbReference>
<comment type="caution">
    <text evidence="5">The sequence shown here is derived from an EMBL/GenBank/DDBJ whole genome shotgun (WGS) entry which is preliminary data.</text>
</comment>
<evidence type="ECO:0000256" key="2">
    <source>
        <dbReference type="ARBA" id="ARBA00012344"/>
    </source>
</evidence>
<comment type="catalytic activity">
    <reaction evidence="4">
        <text>glutathione = L-cysteinylglycine + 5-oxo-L-proline</text>
        <dbReference type="Rhea" id="RHEA:47724"/>
        <dbReference type="ChEBI" id="CHEBI:57925"/>
        <dbReference type="ChEBI" id="CHEBI:58402"/>
        <dbReference type="ChEBI" id="CHEBI:61694"/>
        <dbReference type="EC" id="4.3.2.7"/>
    </reaction>
</comment>
<protein>
    <recommendedName>
        <fullName evidence="2">glutathione-specific gamma-glutamylcyclotransferase</fullName>
        <ecNumber evidence="2">4.3.2.7</ecNumber>
    </recommendedName>
</protein>
<keyword evidence="6" id="KW-1185">Reference proteome</keyword>
<dbReference type="GO" id="GO:0061928">
    <property type="term" value="F:glutathione specific gamma-glutamylcyclotransferase activity"/>
    <property type="evidence" value="ECO:0007669"/>
    <property type="project" value="UniProtKB-EC"/>
</dbReference>
<dbReference type="InterPro" id="IPR013024">
    <property type="entry name" value="GGCT-like"/>
</dbReference>
<evidence type="ECO:0000256" key="3">
    <source>
        <dbReference type="ARBA" id="ARBA00023239"/>
    </source>
</evidence>
<dbReference type="EMBL" id="CAKOFQ010007316">
    <property type="protein sequence ID" value="CAH1998168.1"/>
    <property type="molecule type" value="Genomic_DNA"/>
</dbReference>
<dbReference type="PANTHER" id="PTHR12192:SF26">
    <property type="entry name" value="GLUTATHIONE-SPECIFIC GAMMA-GLUTAMYLCYCLOTRANSFERASE 1"/>
    <property type="match status" value="1"/>
</dbReference>
<gene>
    <name evidence="5" type="ORF">ACAOBT_LOCUS24190</name>
</gene>
<comment type="similarity">
    <text evidence="1">Belongs to the gamma-glutamylcyclotransferase family. ChaC subfamily.</text>
</comment>
<dbReference type="SUPFAM" id="SSF110857">
    <property type="entry name" value="Gamma-glutamyl cyclotransferase-like"/>
    <property type="match status" value="1"/>
</dbReference>
<evidence type="ECO:0000256" key="1">
    <source>
        <dbReference type="ARBA" id="ARBA00009662"/>
    </source>
</evidence>
<dbReference type="Pfam" id="PF04752">
    <property type="entry name" value="ChaC"/>
    <property type="match status" value="1"/>
</dbReference>
<evidence type="ECO:0000313" key="6">
    <source>
        <dbReference type="Proteomes" id="UP001152888"/>
    </source>
</evidence>
<evidence type="ECO:0000313" key="5">
    <source>
        <dbReference type="EMBL" id="CAH1998168.1"/>
    </source>
</evidence>
<dbReference type="Gene3D" id="3.10.490.10">
    <property type="entry name" value="Gamma-glutamyl cyclotransferase-like"/>
    <property type="match status" value="1"/>
</dbReference>
<name>A0A9P0LM93_ACAOB</name>
<dbReference type="Proteomes" id="UP001152888">
    <property type="component" value="Unassembled WGS sequence"/>
</dbReference>
<sequence>MNPDWAEAELLPEVQENDVKSLWVFGYGSLCWRPGFDFNKAVTGFIKGYARRMWQGNTTHRGTEDKPGRVATLIEDPQDVVHGVAFAISGDDAMTYLSKRECKLGSYTTQFATFYPVKGQPFKVLAYVAQPENPLWLGGADEKSIAQHILDCSGPSGHNVEYLVRLADFMREHFPVHYDAHLFTIENEILELIRNKKLCLKSMMGNGEGCIRLKQKSPCSPSDMVDEPQRTDTFLYSVKIQKKKLRCLNP</sequence>
<dbReference type="InterPro" id="IPR006840">
    <property type="entry name" value="ChaC"/>
</dbReference>
<reference evidence="5" key="1">
    <citation type="submission" date="2022-03" db="EMBL/GenBank/DDBJ databases">
        <authorList>
            <person name="Sayadi A."/>
        </authorList>
    </citation>
    <scope>NUCLEOTIDE SEQUENCE</scope>
</reference>
<evidence type="ECO:0000256" key="4">
    <source>
        <dbReference type="ARBA" id="ARBA00048073"/>
    </source>
</evidence>
<dbReference type="GO" id="GO:0005737">
    <property type="term" value="C:cytoplasm"/>
    <property type="evidence" value="ECO:0007669"/>
    <property type="project" value="TreeGrafter"/>
</dbReference>
<proteinExistence type="inferred from homology"/>
<dbReference type="PANTHER" id="PTHR12192">
    <property type="entry name" value="CATION TRANSPORT PROTEIN CHAC-RELATED"/>
    <property type="match status" value="1"/>
</dbReference>
<dbReference type="EC" id="4.3.2.7" evidence="2"/>
<dbReference type="OrthoDB" id="1933483at2759"/>
<dbReference type="CDD" id="cd06661">
    <property type="entry name" value="GGCT_like"/>
    <property type="match status" value="1"/>
</dbReference>
<dbReference type="AlphaFoldDB" id="A0A9P0LM93"/>
<organism evidence="5 6">
    <name type="scientific">Acanthoscelides obtectus</name>
    <name type="common">Bean weevil</name>
    <name type="synonym">Bruchus obtectus</name>
    <dbReference type="NCBI Taxonomy" id="200917"/>
    <lineage>
        <taxon>Eukaryota</taxon>
        <taxon>Metazoa</taxon>
        <taxon>Ecdysozoa</taxon>
        <taxon>Arthropoda</taxon>
        <taxon>Hexapoda</taxon>
        <taxon>Insecta</taxon>
        <taxon>Pterygota</taxon>
        <taxon>Neoptera</taxon>
        <taxon>Endopterygota</taxon>
        <taxon>Coleoptera</taxon>
        <taxon>Polyphaga</taxon>
        <taxon>Cucujiformia</taxon>
        <taxon>Chrysomeloidea</taxon>
        <taxon>Chrysomelidae</taxon>
        <taxon>Bruchinae</taxon>
        <taxon>Bruchini</taxon>
        <taxon>Acanthoscelides</taxon>
    </lineage>
</organism>